<protein>
    <submittedName>
        <fullName evidence="3">Alpha/beta hydrolase</fullName>
    </submittedName>
</protein>
<dbReference type="Pfam" id="PF12146">
    <property type="entry name" value="Hydrolase_4"/>
    <property type="match status" value="1"/>
</dbReference>
<dbReference type="Gene3D" id="3.40.50.1820">
    <property type="entry name" value="alpha/beta hydrolase"/>
    <property type="match status" value="1"/>
</dbReference>
<dbReference type="SUPFAM" id="SSF53474">
    <property type="entry name" value="alpha/beta-Hydrolases"/>
    <property type="match status" value="1"/>
</dbReference>
<keyword evidence="1" id="KW-0472">Membrane</keyword>
<dbReference type="GO" id="GO:0016787">
    <property type="term" value="F:hydrolase activity"/>
    <property type="evidence" value="ECO:0007669"/>
    <property type="project" value="UniProtKB-KW"/>
</dbReference>
<dbReference type="PANTHER" id="PTHR12277">
    <property type="entry name" value="ALPHA/BETA HYDROLASE DOMAIN-CONTAINING PROTEIN"/>
    <property type="match status" value="1"/>
</dbReference>
<evidence type="ECO:0000313" key="3">
    <source>
        <dbReference type="EMBL" id="MFD2516439.1"/>
    </source>
</evidence>
<keyword evidence="3" id="KW-0378">Hydrolase</keyword>
<comment type="caution">
    <text evidence="3">The sequence shown here is derived from an EMBL/GenBank/DDBJ whole genome shotgun (WGS) entry which is preliminary data.</text>
</comment>
<feature type="domain" description="Serine aminopeptidase S33" evidence="2">
    <location>
        <begin position="71"/>
        <end position="184"/>
    </location>
</feature>
<dbReference type="InterPro" id="IPR029058">
    <property type="entry name" value="AB_hydrolase_fold"/>
</dbReference>
<dbReference type="InterPro" id="IPR022742">
    <property type="entry name" value="Hydrolase_4"/>
</dbReference>
<keyword evidence="1" id="KW-0812">Transmembrane</keyword>
<name>A0ABW5IUJ0_9FLAO</name>
<gene>
    <name evidence="3" type="ORF">ACFSTG_00885</name>
</gene>
<dbReference type="Proteomes" id="UP001597468">
    <property type="component" value="Unassembled WGS sequence"/>
</dbReference>
<reference evidence="4" key="1">
    <citation type="journal article" date="2019" name="Int. J. Syst. Evol. Microbiol.">
        <title>The Global Catalogue of Microorganisms (GCM) 10K type strain sequencing project: providing services to taxonomists for standard genome sequencing and annotation.</title>
        <authorList>
            <consortium name="The Broad Institute Genomics Platform"/>
            <consortium name="The Broad Institute Genome Sequencing Center for Infectious Disease"/>
            <person name="Wu L."/>
            <person name="Ma J."/>
        </authorList>
    </citation>
    <scope>NUCLEOTIDE SEQUENCE [LARGE SCALE GENOMIC DNA]</scope>
    <source>
        <strain evidence="4">KCTC 42585</strain>
    </source>
</reference>
<keyword evidence="1" id="KW-1133">Transmembrane helix</keyword>
<keyword evidence="4" id="KW-1185">Reference proteome</keyword>
<dbReference type="PANTHER" id="PTHR12277:SF81">
    <property type="entry name" value="PROTEIN ABHD13"/>
    <property type="match status" value="1"/>
</dbReference>
<evidence type="ECO:0000259" key="2">
    <source>
        <dbReference type="Pfam" id="PF12146"/>
    </source>
</evidence>
<dbReference type="EMBL" id="JBHULT010000005">
    <property type="protein sequence ID" value="MFD2516439.1"/>
    <property type="molecule type" value="Genomic_DNA"/>
</dbReference>
<evidence type="ECO:0000313" key="4">
    <source>
        <dbReference type="Proteomes" id="UP001597468"/>
    </source>
</evidence>
<feature type="transmembrane region" description="Helical" evidence="1">
    <location>
        <begin position="7"/>
        <end position="26"/>
    </location>
</feature>
<organism evidence="3 4">
    <name type="scientific">Salinimicrobium flavum</name>
    <dbReference type="NCBI Taxonomy" id="1737065"/>
    <lineage>
        <taxon>Bacteria</taxon>
        <taxon>Pseudomonadati</taxon>
        <taxon>Bacteroidota</taxon>
        <taxon>Flavobacteriia</taxon>
        <taxon>Flavobacteriales</taxon>
        <taxon>Flavobacteriaceae</taxon>
        <taxon>Salinimicrobium</taxon>
    </lineage>
</organism>
<sequence length="270" mass="30953">MKSKLSTFFFTILVLYLLICILGYFFQEKMIFYPQTLKKDFCFEHFQNFEERYVEMKDDKKLHALLFRTEDPRGLVFYLHGNAGSLAGWGSVAETFTTLKYDIFIPDYRGYGKSEGTVQSEAQLHEDMQTLYDRIKEEYPENEIIVLGHSIGSGMAARLAAVNNPKLLILQAPTYSLPDLVRNTTPLQIFPSFLLRYKLETGKYVSGAKMPVVVLHGDQDEVVYYGSSLKLKGHFKPGDTLITLEGLGHNNFLDTMKYKKEIGKILSDHQ</sequence>
<proteinExistence type="predicted"/>
<accession>A0ABW5IUJ0</accession>
<evidence type="ECO:0000256" key="1">
    <source>
        <dbReference type="SAM" id="Phobius"/>
    </source>
</evidence>